<evidence type="ECO:0000313" key="1">
    <source>
        <dbReference type="EMBL" id="PIW36903.1"/>
    </source>
</evidence>
<proteinExistence type="predicted"/>
<accession>A0A2M7H3V9</accession>
<organism evidence="1 2">
    <name type="scientific">Candidatus Kerfeldbacteria bacterium CG15_BIG_FIL_POST_REV_8_21_14_020_45_12</name>
    <dbReference type="NCBI Taxonomy" id="2014247"/>
    <lineage>
        <taxon>Bacteria</taxon>
        <taxon>Candidatus Kerfeldiibacteriota</taxon>
    </lineage>
</organism>
<sequence length="223" mass="24694">MTLLDLIQKSYPGLSFEDAQLLTISDRCEAVARGRRVPVVADHLAYVRSGFVMECYGEPCGSGQWSLFLGTQLFMNPGAYFGTSDPDIEALTRTRVQYIPLEAVRAVCRRSSYLTTVLQGGIIAQRDRLASSLAMTGQSVEARFTQVLAEMVMTIGLRDEDGVFVPIKINRTQLAQMVGCRTETAIRAWRSCADGGQIIERLEGFVIPHDSCFMDLLEKRSVA</sequence>
<evidence type="ECO:0008006" key="3">
    <source>
        <dbReference type="Google" id="ProtNLM"/>
    </source>
</evidence>
<dbReference type="EMBL" id="PFGC01000037">
    <property type="protein sequence ID" value="PIW36903.1"/>
    <property type="molecule type" value="Genomic_DNA"/>
</dbReference>
<gene>
    <name evidence="1" type="ORF">COW24_03015</name>
</gene>
<dbReference type="InterPro" id="IPR014710">
    <property type="entry name" value="RmlC-like_jellyroll"/>
</dbReference>
<dbReference type="Gene3D" id="2.60.120.10">
    <property type="entry name" value="Jelly Rolls"/>
    <property type="match status" value="1"/>
</dbReference>
<protein>
    <recommendedName>
        <fullName evidence="3">HTH crp-type domain-containing protein</fullName>
    </recommendedName>
</protein>
<dbReference type="Proteomes" id="UP000230292">
    <property type="component" value="Unassembled WGS sequence"/>
</dbReference>
<name>A0A2M7H3V9_9BACT</name>
<dbReference type="SUPFAM" id="SSF46785">
    <property type="entry name" value="Winged helix' DNA-binding domain"/>
    <property type="match status" value="1"/>
</dbReference>
<dbReference type="AlphaFoldDB" id="A0A2M7H3V9"/>
<comment type="caution">
    <text evidence="1">The sequence shown here is derived from an EMBL/GenBank/DDBJ whole genome shotgun (WGS) entry which is preliminary data.</text>
</comment>
<evidence type="ECO:0000313" key="2">
    <source>
        <dbReference type="Proteomes" id="UP000230292"/>
    </source>
</evidence>
<reference evidence="1 2" key="1">
    <citation type="submission" date="2017-09" db="EMBL/GenBank/DDBJ databases">
        <title>Depth-based differentiation of microbial function through sediment-hosted aquifers and enrichment of novel symbionts in the deep terrestrial subsurface.</title>
        <authorList>
            <person name="Probst A.J."/>
            <person name="Ladd B."/>
            <person name="Jarett J.K."/>
            <person name="Geller-Mcgrath D.E."/>
            <person name="Sieber C.M."/>
            <person name="Emerson J.B."/>
            <person name="Anantharaman K."/>
            <person name="Thomas B.C."/>
            <person name="Malmstrom R."/>
            <person name="Stieglmeier M."/>
            <person name="Klingl A."/>
            <person name="Woyke T."/>
            <person name="Ryan C.M."/>
            <person name="Banfield J.F."/>
        </authorList>
    </citation>
    <scope>NUCLEOTIDE SEQUENCE [LARGE SCALE GENOMIC DNA]</scope>
    <source>
        <strain evidence="1">CG15_BIG_FIL_POST_REV_8_21_14_020_45_12</strain>
    </source>
</reference>
<dbReference type="InterPro" id="IPR036390">
    <property type="entry name" value="WH_DNA-bd_sf"/>
</dbReference>